<evidence type="ECO:0000313" key="2">
    <source>
        <dbReference type="Proteomes" id="UP000305729"/>
    </source>
</evidence>
<dbReference type="AlphaFoldDB" id="A0A5S3V3R3"/>
<name>A0A5S3V3R3_9GAMM</name>
<proteinExistence type="predicted"/>
<dbReference type="EMBL" id="CP045430">
    <property type="protein sequence ID" value="QPB85867.1"/>
    <property type="molecule type" value="Genomic_DNA"/>
</dbReference>
<dbReference type="RefSeq" id="WP_138537156.1">
    <property type="nucleotide sequence ID" value="NZ_CP045430.1"/>
</dbReference>
<accession>A0A5S3V3R3</accession>
<evidence type="ECO:0000313" key="1">
    <source>
        <dbReference type="EMBL" id="QPB85867.1"/>
    </source>
</evidence>
<sequence length="147" mass="16589">MSKRPKLGDIIEISLPNNGTGYAQYTHKNKQYGSLLRVFQISQKVGDIAELLSTKHQFTTFFPLSAALARGIVRVIGNLAIKDEYQDFPTFRAGFANKSGIVEVWWLWDGEKEVRVGELSAKQMEYPIRGVRNDTLLIERIGSGWQG</sequence>
<gene>
    <name evidence="1" type="ORF">CWC22_022975</name>
</gene>
<dbReference type="Proteomes" id="UP000305729">
    <property type="component" value="Chromosome 2"/>
</dbReference>
<organism evidence="1 2">
    <name type="scientific">Pseudoalteromonas rubra</name>
    <dbReference type="NCBI Taxonomy" id="43658"/>
    <lineage>
        <taxon>Bacteria</taxon>
        <taxon>Pseudomonadati</taxon>
        <taxon>Pseudomonadota</taxon>
        <taxon>Gammaproteobacteria</taxon>
        <taxon>Alteromonadales</taxon>
        <taxon>Pseudoalteromonadaceae</taxon>
        <taxon>Pseudoalteromonas</taxon>
    </lineage>
</organism>
<protein>
    <submittedName>
        <fullName evidence="1">Uncharacterized protein</fullName>
    </submittedName>
</protein>
<reference evidence="1 2" key="1">
    <citation type="submission" date="2019-10" db="EMBL/GenBank/DDBJ databases">
        <title>Pseudoalteromonas rubra S4059.</title>
        <authorList>
            <person name="Paulsen S."/>
            <person name="Wang X."/>
        </authorList>
    </citation>
    <scope>NUCLEOTIDE SEQUENCE [LARGE SCALE GENOMIC DNA]</scope>
    <source>
        <strain evidence="1 2">S4059</strain>
    </source>
</reference>